<dbReference type="AlphaFoldDB" id="A0A1Z3U6I5"/>
<evidence type="ECO:0000256" key="2">
    <source>
        <dbReference type="ARBA" id="ARBA00022692"/>
    </source>
</evidence>
<feature type="domain" description="ABC transporter" evidence="8">
    <location>
        <begin position="312"/>
        <end position="548"/>
    </location>
</feature>
<feature type="transmembrane region" description="Helical" evidence="7">
    <location>
        <begin position="146"/>
        <end position="164"/>
    </location>
</feature>
<name>A0A1Z3U6I5_BREVE</name>
<dbReference type="Pfam" id="PF00664">
    <property type="entry name" value="ABC_membrane"/>
    <property type="match status" value="1"/>
</dbReference>
<feature type="transmembrane region" description="Helical" evidence="7">
    <location>
        <begin position="53"/>
        <end position="77"/>
    </location>
</feature>
<keyword evidence="13" id="KW-1185">Reference proteome</keyword>
<dbReference type="InterPro" id="IPR039421">
    <property type="entry name" value="Type_1_exporter"/>
</dbReference>
<evidence type="ECO:0000256" key="7">
    <source>
        <dbReference type="SAM" id="Phobius"/>
    </source>
</evidence>
<dbReference type="CDD" id="cd03228">
    <property type="entry name" value="ABCC_MRP_Like"/>
    <property type="match status" value="1"/>
</dbReference>
<dbReference type="InterPro" id="IPR003439">
    <property type="entry name" value="ABC_transporter-like_ATP-bd"/>
</dbReference>
<dbReference type="PANTHER" id="PTHR24221">
    <property type="entry name" value="ATP-BINDING CASSETTE SUB-FAMILY B"/>
    <property type="match status" value="1"/>
</dbReference>
<evidence type="ECO:0000256" key="3">
    <source>
        <dbReference type="ARBA" id="ARBA00022741"/>
    </source>
</evidence>
<dbReference type="GO" id="GO:0016887">
    <property type="term" value="F:ATP hydrolysis activity"/>
    <property type="evidence" value="ECO:0007669"/>
    <property type="project" value="InterPro"/>
</dbReference>
<evidence type="ECO:0000313" key="12">
    <source>
        <dbReference type="Proteomes" id="UP000197050"/>
    </source>
</evidence>
<dbReference type="InterPro" id="IPR011527">
    <property type="entry name" value="ABC1_TM_dom"/>
</dbReference>
<protein>
    <submittedName>
        <fullName evidence="10">ABC transporter ATP-binding protein</fullName>
    </submittedName>
    <submittedName>
        <fullName evidence="11">ATP-binding cassette domain-containing protein</fullName>
    </submittedName>
</protein>
<evidence type="ECO:0000259" key="9">
    <source>
        <dbReference type="PROSITE" id="PS50929"/>
    </source>
</evidence>
<dbReference type="GO" id="GO:0005886">
    <property type="term" value="C:plasma membrane"/>
    <property type="evidence" value="ECO:0007669"/>
    <property type="project" value="UniProtKB-SubCell"/>
</dbReference>
<comment type="subcellular location">
    <subcellularLocation>
        <location evidence="1">Cell membrane</location>
        <topology evidence="1">Multi-pass membrane protein</topology>
    </subcellularLocation>
</comment>
<evidence type="ECO:0000256" key="1">
    <source>
        <dbReference type="ARBA" id="ARBA00004651"/>
    </source>
</evidence>
<organism evidence="10 12">
    <name type="scientific">Brevundimonas vesicularis</name>
    <name type="common">Pseudomonas vesicularis</name>
    <dbReference type="NCBI Taxonomy" id="41276"/>
    <lineage>
        <taxon>Bacteria</taxon>
        <taxon>Pseudomonadati</taxon>
        <taxon>Pseudomonadota</taxon>
        <taxon>Alphaproteobacteria</taxon>
        <taxon>Caulobacterales</taxon>
        <taxon>Caulobacteraceae</taxon>
        <taxon>Brevundimonas</taxon>
    </lineage>
</organism>
<feature type="transmembrane region" description="Helical" evidence="7">
    <location>
        <begin position="279"/>
        <end position="301"/>
    </location>
</feature>
<evidence type="ECO:0000256" key="6">
    <source>
        <dbReference type="ARBA" id="ARBA00023136"/>
    </source>
</evidence>
<dbReference type="InterPro" id="IPR036640">
    <property type="entry name" value="ABC1_TM_sf"/>
</dbReference>
<dbReference type="Gene3D" id="3.40.50.300">
    <property type="entry name" value="P-loop containing nucleotide triphosphate hydrolases"/>
    <property type="match status" value="1"/>
</dbReference>
<keyword evidence="6 7" id="KW-0472">Membrane</keyword>
<evidence type="ECO:0000313" key="11">
    <source>
        <dbReference type="EMBL" id="MDX2333435.1"/>
    </source>
</evidence>
<proteinExistence type="predicted"/>
<dbReference type="PROSITE" id="PS50893">
    <property type="entry name" value="ABC_TRANSPORTER_2"/>
    <property type="match status" value="1"/>
</dbReference>
<dbReference type="InterPro" id="IPR027417">
    <property type="entry name" value="P-loop_NTPase"/>
</dbReference>
<evidence type="ECO:0000256" key="4">
    <source>
        <dbReference type="ARBA" id="ARBA00022840"/>
    </source>
</evidence>
<reference evidence="11 13" key="4">
    <citation type="journal article" date="2023" name="FEMS Microbes">
        <title>Whole genomes of deep-sea sponge-associated bacteria exhibit high novel natural product potential.</title>
        <authorList>
            <person name="Hesketh-Best P.J."/>
            <person name="January G.G."/>
            <person name="Koch M.J."/>
            <person name="Warburton P.J."/>
            <person name="Howell K.L."/>
            <person name="Upton M."/>
        </authorList>
    </citation>
    <scope>NUCLEOTIDE SEQUENCE [LARGE SCALE GENOMIC DNA]</scope>
    <source>
        <strain evidence="11 13">PC206-O</strain>
    </source>
</reference>
<keyword evidence="3" id="KW-0547">Nucleotide-binding</keyword>
<dbReference type="InterPro" id="IPR003593">
    <property type="entry name" value="AAA+_ATPase"/>
</dbReference>
<dbReference type="SMART" id="SM00382">
    <property type="entry name" value="AAA"/>
    <property type="match status" value="1"/>
</dbReference>
<evidence type="ECO:0000256" key="5">
    <source>
        <dbReference type="ARBA" id="ARBA00022989"/>
    </source>
</evidence>
<dbReference type="SUPFAM" id="SSF90123">
    <property type="entry name" value="ABC transporter transmembrane region"/>
    <property type="match status" value="1"/>
</dbReference>
<feature type="domain" description="ABC transmembrane type-1" evidence="9">
    <location>
        <begin position="24"/>
        <end position="269"/>
    </location>
</feature>
<reference evidence="12" key="1">
    <citation type="submission" date="2017-06" db="EMBL/GenBank/DDBJ databases">
        <title>FDA dAtabase for Regulatory Grade micrObial Sequences (FDA-ARGOS): Supporting development and validation of Infectious Disease Dx tests.</title>
        <authorList>
            <person name="Minogue T."/>
            <person name="Wolcott M."/>
            <person name="Wasieloski L."/>
            <person name="Aguilar W."/>
            <person name="Moore D."/>
            <person name="Tallon L."/>
            <person name="Sadzewicz L."/>
            <person name="Sengamalay N."/>
            <person name="Ott S."/>
            <person name="Godinez A."/>
            <person name="Nagaraj S."/>
            <person name="Nadendla S."/>
            <person name="Geyer C."/>
            <person name="Sichtig H."/>
        </authorList>
    </citation>
    <scope>NUCLEOTIDE SEQUENCE [LARGE SCALE GENOMIC DNA]</scope>
    <source>
        <strain evidence="12">FDAARGOS_289</strain>
    </source>
</reference>
<dbReference type="EMBL" id="CP022048">
    <property type="protein sequence ID" value="ASE38564.1"/>
    <property type="molecule type" value="Genomic_DNA"/>
</dbReference>
<evidence type="ECO:0000259" key="8">
    <source>
        <dbReference type="PROSITE" id="PS50893"/>
    </source>
</evidence>
<sequence>MRVPSRIAGLIAAQIQAQRARLRLAAAGGAVVSVAAVCLLGLSGWFITGAAFAGLAGAAAAQSFNYMMPSAIIRLLAIVRTGGRYVERVAGHEAALKALARLRPQLFDAIATGPAERALNLSSGEVSARLVQDVDAVQTLFVRRSALWSLGAGAVSAVLLAGLASPWAGAALFVVMIAAVLGGVLIARRLADPAGRAVQTGAGALKHRLAALEAAAPELKAYGLDDWACAQVAQVAADHDTAQIALTRSGGWTAVWQAAASALAVGVVIPAAFPADLPLIALAALAAVMGVESAGGLVVALHQNGSAAQALSRLDAAMPTASSRHGRPLSGAVLGLANLGAELAPPYRLGIFGPSGAGKTTLIERLIGLRTPQTGEMRLGGLDAVVIAPGDRRQLFAYAAQDVRLLNGSVRENLLIAGPADDAALWAALDDAALGDRIRAESLGLDTPVGPNGERLSGGERRRLGLARAYLRDAPWLVLDEPTEGLDAATEAQVLDRLQNRLAARGQGLILVSHRASPMALCNRSIRVEGLDSDGHLRLTCPRDDLAA</sequence>
<keyword evidence="4 10" id="KW-0067">ATP-binding</keyword>
<keyword evidence="5 7" id="KW-1133">Transmembrane helix</keyword>
<dbReference type="Gene3D" id="1.20.1560.10">
    <property type="entry name" value="ABC transporter type 1, transmembrane domain"/>
    <property type="match status" value="1"/>
</dbReference>
<dbReference type="PANTHER" id="PTHR24221:SF654">
    <property type="entry name" value="ATP-BINDING CASSETTE SUB-FAMILY B MEMBER 6"/>
    <property type="match status" value="1"/>
</dbReference>
<dbReference type="InterPro" id="IPR017871">
    <property type="entry name" value="ABC_transporter-like_CS"/>
</dbReference>
<reference evidence="10" key="2">
    <citation type="submission" date="2017-12" db="EMBL/GenBank/DDBJ databases">
        <title>FDA dAtabase for Regulatory Grade micrObial Sequences (FDA-ARGOS): Supporting development and validation of Infectious Disease Dx tests.</title>
        <authorList>
            <person name="Campos J."/>
            <person name="Goldberg B."/>
            <person name="Tallon L."/>
            <person name="Sadzewicz L."/>
            <person name="Sengamalay N."/>
            <person name="Ott S."/>
            <person name="Godinez A."/>
            <person name="Nagaraj S."/>
            <person name="Vavikolanu K."/>
            <person name="Vyas G."/>
            <person name="Nadendla S."/>
            <person name="Aluvathingal J."/>
            <person name="Geyer C."/>
            <person name="Nandy P."/>
            <person name="Hobson J."/>
            <person name="Sichtig H."/>
        </authorList>
    </citation>
    <scope>NUCLEOTIDE SEQUENCE</scope>
    <source>
        <strain evidence="10">FDAARGOS_289</strain>
    </source>
</reference>
<reference evidence="11" key="3">
    <citation type="submission" date="2022-06" db="EMBL/GenBank/DDBJ databases">
        <authorList>
            <person name="Hesketh-Best P.J."/>
            <person name="Koch M.J."/>
        </authorList>
    </citation>
    <scope>NUCLEOTIDE SEQUENCE</scope>
    <source>
        <strain evidence="11">PC206-O</strain>
    </source>
</reference>
<dbReference type="KEGG" id="bvc:CEP68_03075"/>
<evidence type="ECO:0000313" key="13">
    <source>
        <dbReference type="Proteomes" id="UP001272940"/>
    </source>
</evidence>
<dbReference type="EMBL" id="JAMYEC010000001">
    <property type="protein sequence ID" value="MDX2333435.1"/>
    <property type="molecule type" value="Genomic_DNA"/>
</dbReference>
<dbReference type="SUPFAM" id="SSF52540">
    <property type="entry name" value="P-loop containing nucleoside triphosphate hydrolases"/>
    <property type="match status" value="1"/>
</dbReference>
<dbReference type="GO" id="GO:0005524">
    <property type="term" value="F:ATP binding"/>
    <property type="evidence" value="ECO:0007669"/>
    <property type="project" value="UniProtKB-KW"/>
</dbReference>
<dbReference type="Pfam" id="PF00005">
    <property type="entry name" value="ABC_tran"/>
    <property type="match status" value="1"/>
</dbReference>
<dbReference type="PROSITE" id="PS00211">
    <property type="entry name" value="ABC_TRANSPORTER_1"/>
    <property type="match status" value="1"/>
</dbReference>
<dbReference type="GeneID" id="34016356"/>
<dbReference type="Proteomes" id="UP000197050">
    <property type="component" value="Chromosome"/>
</dbReference>
<feature type="transmembrane region" description="Helical" evidence="7">
    <location>
        <begin position="254"/>
        <end position="273"/>
    </location>
</feature>
<feature type="transmembrane region" description="Helical" evidence="7">
    <location>
        <begin position="24"/>
        <end position="47"/>
    </location>
</feature>
<dbReference type="PROSITE" id="PS50929">
    <property type="entry name" value="ABC_TM1F"/>
    <property type="match status" value="1"/>
</dbReference>
<dbReference type="GO" id="GO:0140359">
    <property type="term" value="F:ABC-type transporter activity"/>
    <property type="evidence" value="ECO:0007669"/>
    <property type="project" value="InterPro"/>
</dbReference>
<feature type="transmembrane region" description="Helical" evidence="7">
    <location>
        <begin position="170"/>
        <end position="187"/>
    </location>
</feature>
<accession>A0A1Z3U6I5</accession>
<dbReference type="Proteomes" id="UP001272940">
    <property type="component" value="Unassembled WGS sequence"/>
</dbReference>
<evidence type="ECO:0000313" key="10">
    <source>
        <dbReference type="EMBL" id="ASE38564.1"/>
    </source>
</evidence>
<keyword evidence="2 7" id="KW-0812">Transmembrane</keyword>
<gene>
    <name evidence="10" type="ORF">CEP68_03075</name>
    <name evidence="11" type="ORF">NJD11_00580</name>
</gene>
<dbReference type="RefSeq" id="WP_066626296.1">
    <property type="nucleotide sequence ID" value="NZ_CP022048.2"/>
</dbReference>